<dbReference type="AlphaFoldDB" id="A0A1X2ZHD3"/>
<dbReference type="GO" id="GO:0042626">
    <property type="term" value="F:ATPase-coupled transmembrane transporter activity"/>
    <property type="evidence" value="ECO:0007669"/>
    <property type="project" value="TreeGrafter"/>
</dbReference>
<dbReference type="PANTHER" id="PTHR43553">
    <property type="entry name" value="HEAVY METAL TRANSPORTER"/>
    <property type="match status" value="1"/>
</dbReference>
<evidence type="ECO:0000256" key="1">
    <source>
        <dbReference type="ARBA" id="ARBA00005417"/>
    </source>
</evidence>
<dbReference type="PROSITE" id="PS50893">
    <property type="entry name" value="ABC_TRANSPORTER_2"/>
    <property type="match status" value="1"/>
</dbReference>
<dbReference type="Pfam" id="PF00005">
    <property type="entry name" value="ABC_tran"/>
    <property type="match status" value="1"/>
</dbReference>
<evidence type="ECO:0000259" key="5">
    <source>
        <dbReference type="PROSITE" id="PS50893"/>
    </source>
</evidence>
<keyword evidence="4 6" id="KW-0067">ATP-binding</keyword>
<evidence type="ECO:0000313" key="6">
    <source>
        <dbReference type="EMBL" id="OSG93847.1"/>
    </source>
</evidence>
<name>A0A1X2ZHD3_BIFAD</name>
<protein>
    <submittedName>
        <fullName evidence="6">ABC transporter ATP-binding protein</fullName>
    </submittedName>
</protein>
<comment type="similarity">
    <text evidence="1">Belongs to the ABC transporter superfamily.</text>
</comment>
<evidence type="ECO:0000256" key="4">
    <source>
        <dbReference type="ARBA" id="ARBA00022840"/>
    </source>
</evidence>
<keyword evidence="3" id="KW-0547">Nucleotide-binding</keyword>
<feature type="domain" description="ABC transporter" evidence="5">
    <location>
        <begin position="31"/>
        <end position="272"/>
    </location>
</feature>
<accession>A0A1X2ZHD3</accession>
<dbReference type="InterPro" id="IPR050095">
    <property type="entry name" value="ECF_ABC_transporter_ATP-bd"/>
</dbReference>
<dbReference type="InterPro" id="IPR003593">
    <property type="entry name" value="AAA+_ATPase"/>
</dbReference>
<dbReference type="GO" id="GO:0043190">
    <property type="term" value="C:ATP-binding cassette (ABC) transporter complex"/>
    <property type="evidence" value="ECO:0007669"/>
    <property type="project" value="TreeGrafter"/>
</dbReference>
<dbReference type="SMART" id="SM00382">
    <property type="entry name" value="AAA"/>
    <property type="match status" value="1"/>
</dbReference>
<dbReference type="Proteomes" id="UP000193664">
    <property type="component" value="Unassembled WGS sequence"/>
</dbReference>
<dbReference type="SUPFAM" id="SSF52540">
    <property type="entry name" value="P-loop containing nucleoside triphosphate hydrolases"/>
    <property type="match status" value="1"/>
</dbReference>
<evidence type="ECO:0000256" key="2">
    <source>
        <dbReference type="ARBA" id="ARBA00022448"/>
    </source>
</evidence>
<organism evidence="6 7">
    <name type="scientific">Bifidobacterium adolescentis</name>
    <dbReference type="NCBI Taxonomy" id="1680"/>
    <lineage>
        <taxon>Bacteria</taxon>
        <taxon>Bacillati</taxon>
        <taxon>Actinomycetota</taxon>
        <taxon>Actinomycetes</taxon>
        <taxon>Bifidobacteriales</taxon>
        <taxon>Bifidobacteriaceae</taxon>
        <taxon>Bifidobacterium</taxon>
    </lineage>
</organism>
<comment type="caution">
    <text evidence="6">The sequence shown here is derived from an EMBL/GenBank/DDBJ whole genome shotgun (WGS) entry which is preliminary data.</text>
</comment>
<dbReference type="InterPro" id="IPR027417">
    <property type="entry name" value="P-loop_NTPase"/>
</dbReference>
<evidence type="ECO:0000256" key="3">
    <source>
        <dbReference type="ARBA" id="ARBA00022741"/>
    </source>
</evidence>
<dbReference type="GO" id="GO:0005524">
    <property type="term" value="F:ATP binding"/>
    <property type="evidence" value="ECO:0007669"/>
    <property type="project" value="UniProtKB-KW"/>
</dbReference>
<sequence>MRLRFVTIGGMGFFDSLFAGKHSTPASSVTFHLDQAAHMYEDGNIGLEATTLDITPDSKRVAIIGLNGAGKTTLLKLLDGALAATSGTVRIEADGTAYDPAVKRDLKHVEDLVGRVRREEIPNAYYKAASIREAIDLPLKKHKVPESERQAIIGNLFAHFDLASVAREPASALDSEKRHLLAIAAALSFSPAAIVADEPTKGLDEVASARVAKALFSYDKQVVFATHDTDLIVRPEYAIGRVLVVDDHRVVFDGAPREAVDFYTDLVRSKYEAAKGDRA</sequence>
<dbReference type="Gene3D" id="3.40.50.300">
    <property type="entry name" value="P-loop containing nucleotide triphosphate hydrolases"/>
    <property type="match status" value="1"/>
</dbReference>
<reference evidence="6 7" key="1">
    <citation type="journal article" date="2016" name="Sci. Rep.">
        <title>Evaluation of genetic diversity among strains of the human gut commensal Bifidobacterium adolescentis.</title>
        <authorList>
            <person name="Duranti S."/>
            <person name="Milani C."/>
            <person name="Lugli G.A."/>
            <person name="Mancabelli L."/>
            <person name="Turroni F."/>
            <person name="Ferrario C."/>
            <person name="Mangifesta M."/>
            <person name="Viappiani A."/>
            <person name="Sanchez B."/>
            <person name="Margolles A."/>
            <person name="van Sinderen D."/>
            <person name="Ventura M."/>
        </authorList>
    </citation>
    <scope>NUCLEOTIDE SEQUENCE [LARGE SCALE GENOMIC DNA]</scope>
    <source>
        <strain evidence="6 7">AD2-8</strain>
    </source>
</reference>
<dbReference type="EMBL" id="LNKF01000004">
    <property type="protein sequence ID" value="OSG93847.1"/>
    <property type="molecule type" value="Genomic_DNA"/>
</dbReference>
<dbReference type="InterPro" id="IPR003439">
    <property type="entry name" value="ABC_transporter-like_ATP-bd"/>
</dbReference>
<dbReference type="GO" id="GO:0016887">
    <property type="term" value="F:ATP hydrolysis activity"/>
    <property type="evidence" value="ECO:0007669"/>
    <property type="project" value="InterPro"/>
</dbReference>
<proteinExistence type="inferred from homology"/>
<dbReference type="PANTHER" id="PTHR43553:SF24">
    <property type="entry name" value="ENERGY-COUPLING FACTOR TRANSPORTER ATP-BINDING PROTEIN ECFA1"/>
    <property type="match status" value="1"/>
</dbReference>
<keyword evidence="2" id="KW-0813">Transport</keyword>
<gene>
    <name evidence="6" type="ORF">AD0028_1215</name>
</gene>
<evidence type="ECO:0000313" key="7">
    <source>
        <dbReference type="Proteomes" id="UP000193664"/>
    </source>
</evidence>